<dbReference type="EMBL" id="BTSX01000004">
    <property type="protein sequence ID" value="GMS93007.1"/>
    <property type="molecule type" value="Genomic_DNA"/>
</dbReference>
<organism evidence="2 3">
    <name type="scientific">Pristionchus entomophagus</name>
    <dbReference type="NCBI Taxonomy" id="358040"/>
    <lineage>
        <taxon>Eukaryota</taxon>
        <taxon>Metazoa</taxon>
        <taxon>Ecdysozoa</taxon>
        <taxon>Nematoda</taxon>
        <taxon>Chromadorea</taxon>
        <taxon>Rhabditida</taxon>
        <taxon>Rhabditina</taxon>
        <taxon>Diplogasteromorpha</taxon>
        <taxon>Diplogasteroidea</taxon>
        <taxon>Neodiplogasteridae</taxon>
        <taxon>Pristionchus</taxon>
    </lineage>
</organism>
<keyword evidence="3" id="KW-1185">Reference proteome</keyword>
<keyword evidence="1" id="KW-1133">Transmembrane helix</keyword>
<accession>A0AAV5TDL9</accession>
<sequence>QGLYVFVVAVLAISSLTCGIARHQVMMPSSSSFKLRKRTIIAGITILVLAFFIPTTMFIVYPFNKLESDRLINESRFEIAWIRERGPYFVVPDTPFIHVILWCLFTVRLLTVWSELVQFSRL</sequence>
<protein>
    <recommendedName>
        <fullName evidence="4">G protein-coupled receptor</fullName>
    </recommendedName>
</protein>
<feature type="transmembrane region" description="Helical" evidence="1">
    <location>
        <begin position="6"/>
        <end position="27"/>
    </location>
</feature>
<evidence type="ECO:0000313" key="2">
    <source>
        <dbReference type="EMBL" id="GMS93007.1"/>
    </source>
</evidence>
<reference evidence="2" key="1">
    <citation type="submission" date="2023-10" db="EMBL/GenBank/DDBJ databases">
        <title>Genome assembly of Pristionchus species.</title>
        <authorList>
            <person name="Yoshida K."/>
            <person name="Sommer R.J."/>
        </authorList>
    </citation>
    <scope>NUCLEOTIDE SEQUENCE</scope>
    <source>
        <strain evidence="2">RS0144</strain>
    </source>
</reference>
<evidence type="ECO:0000313" key="3">
    <source>
        <dbReference type="Proteomes" id="UP001432027"/>
    </source>
</evidence>
<keyword evidence="1" id="KW-0812">Transmembrane</keyword>
<dbReference type="AlphaFoldDB" id="A0AAV5TDL9"/>
<dbReference type="Proteomes" id="UP001432027">
    <property type="component" value="Unassembled WGS sequence"/>
</dbReference>
<feature type="non-terminal residue" evidence="2">
    <location>
        <position position="122"/>
    </location>
</feature>
<evidence type="ECO:0008006" key="4">
    <source>
        <dbReference type="Google" id="ProtNLM"/>
    </source>
</evidence>
<gene>
    <name evidence="2" type="ORF">PENTCL1PPCAC_15182</name>
</gene>
<feature type="non-terminal residue" evidence="2">
    <location>
        <position position="1"/>
    </location>
</feature>
<proteinExistence type="predicted"/>
<feature type="transmembrane region" description="Helical" evidence="1">
    <location>
        <begin position="39"/>
        <end position="61"/>
    </location>
</feature>
<feature type="transmembrane region" description="Helical" evidence="1">
    <location>
        <begin position="96"/>
        <end position="117"/>
    </location>
</feature>
<comment type="caution">
    <text evidence="2">The sequence shown here is derived from an EMBL/GenBank/DDBJ whole genome shotgun (WGS) entry which is preliminary data.</text>
</comment>
<name>A0AAV5TDL9_9BILA</name>
<keyword evidence="1" id="KW-0472">Membrane</keyword>
<evidence type="ECO:0000256" key="1">
    <source>
        <dbReference type="SAM" id="Phobius"/>
    </source>
</evidence>